<comment type="caution">
    <text evidence="1">The sequence shown here is derived from an EMBL/GenBank/DDBJ whole genome shotgun (WGS) entry which is preliminary data.</text>
</comment>
<accession>A0ABD3X871</accession>
<evidence type="ECO:0000313" key="2">
    <source>
        <dbReference type="Proteomes" id="UP001634394"/>
    </source>
</evidence>
<gene>
    <name evidence="1" type="ORF">ACJMK2_028297</name>
</gene>
<evidence type="ECO:0000313" key="1">
    <source>
        <dbReference type="EMBL" id="KAL3881910.1"/>
    </source>
</evidence>
<keyword evidence="2" id="KW-1185">Reference proteome</keyword>
<organism evidence="1 2">
    <name type="scientific">Sinanodonta woodiana</name>
    <name type="common">Chinese pond mussel</name>
    <name type="synonym">Anodonta woodiana</name>
    <dbReference type="NCBI Taxonomy" id="1069815"/>
    <lineage>
        <taxon>Eukaryota</taxon>
        <taxon>Metazoa</taxon>
        <taxon>Spiralia</taxon>
        <taxon>Lophotrochozoa</taxon>
        <taxon>Mollusca</taxon>
        <taxon>Bivalvia</taxon>
        <taxon>Autobranchia</taxon>
        <taxon>Heteroconchia</taxon>
        <taxon>Palaeoheterodonta</taxon>
        <taxon>Unionida</taxon>
        <taxon>Unionoidea</taxon>
        <taxon>Unionidae</taxon>
        <taxon>Unioninae</taxon>
        <taxon>Sinanodonta</taxon>
    </lineage>
</organism>
<feature type="non-terminal residue" evidence="1">
    <location>
        <position position="110"/>
    </location>
</feature>
<reference evidence="1 2" key="1">
    <citation type="submission" date="2024-11" db="EMBL/GenBank/DDBJ databases">
        <title>Chromosome-level genome assembly of the freshwater bivalve Anodonta woodiana.</title>
        <authorList>
            <person name="Chen X."/>
        </authorList>
    </citation>
    <scope>NUCLEOTIDE SEQUENCE [LARGE SCALE GENOMIC DNA]</scope>
    <source>
        <strain evidence="1">MN2024</strain>
        <tissue evidence="1">Gills</tissue>
    </source>
</reference>
<proteinExistence type="predicted"/>
<dbReference type="AlphaFoldDB" id="A0ABD3X871"/>
<dbReference type="Proteomes" id="UP001634394">
    <property type="component" value="Unassembled WGS sequence"/>
</dbReference>
<dbReference type="EMBL" id="JBJQND010000003">
    <property type="protein sequence ID" value="KAL3881910.1"/>
    <property type="molecule type" value="Genomic_DNA"/>
</dbReference>
<sequence length="110" mass="11408">MSSEGTSSLVLKSATIHPSIYISPSTCTTKPDVSSEGIPFLVFTSALIQSSVEPSASIGITMPDISSEGSTSVLSSRKVTTTALVTTTQLPVIGDHCVNSFTCSHLNNSE</sequence>
<protein>
    <submittedName>
        <fullName evidence="1">Uncharacterized protein</fullName>
    </submittedName>
</protein>
<name>A0ABD3X871_SINWO</name>